<accession>A0A0H5D1G5</accession>
<proteinExistence type="predicted"/>
<organism evidence="3 4">
    <name type="scientific">Phaeobacter italicus</name>
    <dbReference type="NCBI Taxonomy" id="481446"/>
    <lineage>
        <taxon>Bacteria</taxon>
        <taxon>Pseudomonadati</taxon>
        <taxon>Pseudomonadota</taxon>
        <taxon>Alphaproteobacteria</taxon>
        <taxon>Rhodobacterales</taxon>
        <taxon>Roseobacteraceae</taxon>
        <taxon>Phaeobacter</taxon>
    </lineage>
</organism>
<dbReference type="EMBL" id="CVRL01000017">
    <property type="protein sequence ID" value="CRL10859.1"/>
    <property type="molecule type" value="Genomic_DNA"/>
</dbReference>
<feature type="domain" description="Porin" evidence="2">
    <location>
        <begin position="12"/>
        <end position="351"/>
    </location>
</feature>
<evidence type="ECO:0000313" key="3">
    <source>
        <dbReference type="EMBL" id="CRL10859.1"/>
    </source>
</evidence>
<feature type="chain" id="PRO_5005218035" description="Porin domain-containing protein" evidence="1">
    <location>
        <begin position="25"/>
        <end position="371"/>
    </location>
</feature>
<dbReference type="STRING" id="481446.NIT7645_01551"/>
<name>A0A0H5D1G5_9RHOB</name>
<dbReference type="GO" id="GO:0015288">
    <property type="term" value="F:porin activity"/>
    <property type="evidence" value="ECO:0007669"/>
    <property type="project" value="InterPro"/>
</dbReference>
<sequence>MNTKFVTQIGVTALVAGLGAPAFAGPTYENASGGTFRFYGQFNPAYQSFDDGVESYDALVDSASSNSRIGFWLVQPFGENTLRFNFETALGLRSSDGVDQNGRPQNISWDRTRIRKIDLQYETARYGTFSFGQGAMASDGLAEEDLSGTGVVQTSSVADAAGGFRFRTSAGVLSNVTIGDAFASLDGGRLGRIRYDSPEVSGFTISASYGEDILSDNSDREAYDIAVRYGNDDLGDFAVRGALGVVWNENGPGTKTRDVVASFAVLHEPTGLSFAAAAGDRDTGGDYGYVKLGYSANLVPVGATSVAVDYYDGSDMVSAGDSSESWGITAVQNFDQQNVEAYISYRDYSYADTTTSYLDGSSIFAGARWKF</sequence>
<dbReference type="SUPFAM" id="SSF56935">
    <property type="entry name" value="Porins"/>
    <property type="match status" value="1"/>
</dbReference>
<dbReference type="InterPro" id="IPR023614">
    <property type="entry name" value="Porin_dom_sf"/>
</dbReference>
<keyword evidence="1" id="KW-0732">Signal</keyword>
<keyword evidence="4" id="KW-1185">Reference proteome</keyword>
<reference evidence="4" key="1">
    <citation type="submission" date="2015-05" db="EMBL/GenBank/DDBJ databases">
        <authorList>
            <person name="Rodrigo-Torres Lidia"/>
            <person name="Arahal R.David."/>
        </authorList>
    </citation>
    <scope>NUCLEOTIDE SEQUENCE [LARGE SCALE GENOMIC DNA]</scope>
    <source>
        <strain evidence="4">CECT 7321</strain>
    </source>
</reference>
<dbReference type="GO" id="GO:0016020">
    <property type="term" value="C:membrane"/>
    <property type="evidence" value="ECO:0007669"/>
    <property type="project" value="InterPro"/>
</dbReference>
<dbReference type="Gene3D" id="2.40.160.10">
    <property type="entry name" value="Porin"/>
    <property type="match status" value="1"/>
</dbReference>
<dbReference type="InterPro" id="IPR033900">
    <property type="entry name" value="Gram_neg_porin_domain"/>
</dbReference>
<dbReference type="RefSeq" id="WP_046210401.1">
    <property type="nucleotide sequence ID" value="NZ_BSKQ01000001.1"/>
</dbReference>
<evidence type="ECO:0000259" key="2">
    <source>
        <dbReference type="Pfam" id="PF13609"/>
    </source>
</evidence>
<dbReference type="Pfam" id="PF13609">
    <property type="entry name" value="Porin_4"/>
    <property type="match status" value="1"/>
</dbReference>
<dbReference type="Proteomes" id="UP000043764">
    <property type="component" value="Unassembled WGS sequence"/>
</dbReference>
<protein>
    <recommendedName>
        <fullName evidence="2">Porin domain-containing protein</fullName>
    </recommendedName>
</protein>
<evidence type="ECO:0000256" key="1">
    <source>
        <dbReference type="SAM" id="SignalP"/>
    </source>
</evidence>
<gene>
    <name evidence="3" type="ORF">NIT7321_01707</name>
</gene>
<dbReference type="GeneID" id="78396939"/>
<dbReference type="AlphaFoldDB" id="A0A0H5D1G5"/>
<feature type="signal peptide" evidence="1">
    <location>
        <begin position="1"/>
        <end position="24"/>
    </location>
</feature>
<evidence type="ECO:0000313" key="4">
    <source>
        <dbReference type="Proteomes" id="UP000043764"/>
    </source>
</evidence>